<dbReference type="Gene3D" id="3.40.50.1820">
    <property type="entry name" value="alpha/beta hydrolase"/>
    <property type="match status" value="1"/>
</dbReference>
<evidence type="ECO:0000256" key="1">
    <source>
        <dbReference type="ARBA" id="ARBA00005964"/>
    </source>
</evidence>
<evidence type="ECO:0000313" key="6">
    <source>
        <dbReference type="Proteomes" id="UP001210925"/>
    </source>
</evidence>
<dbReference type="InterPro" id="IPR029058">
    <property type="entry name" value="AB_hydrolase_fold"/>
</dbReference>
<evidence type="ECO:0000256" key="3">
    <source>
        <dbReference type="SAM" id="SignalP"/>
    </source>
</evidence>
<organism evidence="5 6">
    <name type="scientific">Boothiomyces macroporosus</name>
    <dbReference type="NCBI Taxonomy" id="261099"/>
    <lineage>
        <taxon>Eukaryota</taxon>
        <taxon>Fungi</taxon>
        <taxon>Fungi incertae sedis</taxon>
        <taxon>Chytridiomycota</taxon>
        <taxon>Chytridiomycota incertae sedis</taxon>
        <taxon>Chytridiomycetes</taxon>
        <taxon>Rhizophydiales</taxon>
        <taxon>Terramycetaceae</taxon>
        <taxon>Boothiomyces</taxon>
    </lineage>
</organism>
<feature type="signal peptide" evidence="3">
    <location>
        <begin position="1"/>
        <end position="20"/>
    </location>
</feature>
<dbReference type="Pfam" id="PF00135">
    <property type="entry name" value="COesterase"/>
    <property type="match status" value="1"/>
</dbReference>
<keyword evidence="2" id="KW-0378">Hydrolase</keyword>
<dbReference type="PANTHER" id="PTHR43918">
    <property type="entry name" value="ACETYLCHOLINESTERASE"/>
    <property type="match status" value="1"/>
</dbReference>
<gene>
    <name evidence="5" type="ORF">HK103_002375</name>
</gene>
<proteinExistence type="inferred from homology"/>
<accession>A0AAD5UDA9</accession>
<dbReference type="GO" id="GO:0052689">
    <property type="term" value="F:carboxylic ester hydrolase activity"/>
    <property type="evidence" value="ECO:0007669"/>
    <property type="project" value="TreeGrafter"/>
</dbReference>
<name>A0AAD5UDA9_9FUNG</name>
<keyword evidence="6" id="KW-1185">Reference proteome</keyword>
<protein>
    <recommendedName>
        <fullName evidence="4">Carboxylesterase type B domain-containing protein</fullName>
    </recommendedName>
</protein>
<dbReference type="SUPFAM" id="SSF53474">
    <property type="entry name" value="alpha/beta-Hydrolases"/>
    <property type="match status" value="1"/>
</dbReference>
<dbReference type="Proteomes" id="UP001210925">
    <property type="component" value="Unassembled WGS sequence"/>
</dbReference>
<evidence type="ECO:0000313" key="5">
    <source>
        <dbReference type="EMBL" id="KAJ3251507.1"/>
    </source>
</evidence>
<dbReference type="EMBL" id="JADGKB010000180">
    <property type="protein sequence ID" value="KAJ3251507.1"/>
    <property type="molecule type" value="Genomic_DNA"/>
</dbReference>
<dbReference type="PANTHER" id="PTHR43918:SF4">
    <property type="entry name" value="CARBOXYLIC ESTER HYDROLASE"/>
    <property type="match status" value="1"/>
</dbReference>
<keyword evidence="3" id="KW-0732">Signal</keyword>
<dbReference type="InterPro" id="IPR050654">
    <property type="entry name" value="AChE-related_enzymes"/>
</dbReference>
<dbReference type="AlphaFoldDB" id="A0AAD5UDA9"/>
<reference evidence="5" key="1">
    <citation type="submission" date="2020-05" db="EMBL/GenBank/DDBJ databases">
        <title>Phylogenomic resolution of chytrid fungi.</title>
        <authorList>
            <person name="Stajich J.E."/>
            <person name="Amses K."/>
            <person name="Simmons R."/>
            <person name="Seto K."/>
            <person name="Myers J."/>
            <person name="Bonds A."/>
            <person name="Quandt C.A."/>
            <person name="Barry K."/>
            <person name="Liu P."/>
            <person name="Grigoriev I."/>
            <person name="Longcore J.E."/>
            <person name="James T.Y."/>
        </authorList>
    </citation>
    <scope>NUCLEOTIDE SEQUENCE</scope>
    <source>
        <strain evidence="5">PLAUS21</strain>
    </source>
</reference>
<comment type="caution">
    <text evidence="5">The sequence shown here is derived from an EMBL/GenBank/DDBJ whole genome shotgun (WGS) entry which is preliminary data.</text>
</comment>
<evidence type="ECO:0000256" key="2">
    <source>
        <dbReference type="ARBA" id="ARBA00022801"/>
    </source>
</evidence>
<sequence length="572" mass="62344">MVKVALFSLALGVIAAPAKCRPRQPYVNPVYTELGNLTKNISLPYNPNLDHCLNPTVPTPTPTATATGAQGATTAVNPTTTVNPTTPTPVIDRQEVVELPYGKIRGTIDNNYATYLNIPFAQPPVGNLRFKPPQEPLKFDGIFNATSYGNACIQAPSKNLVTSEDCLNLNVYAPSTGKKLPVIVYVYGGSFVSGSNASPLYNGKTILAHNKNVVIVTINYRLGSLGFLGGNLLAQEGSMNPGLLDQKLAFEWVRKNIELFGGDSTRITAMGQSAGAISIGAHMLAQGGTQKLFDRAVLLSGAPGWLYQTPGSFDRVFTAFAKACGCTAGDILACLRAVPADVLLKNGQGINFFPMLDGTFITNETLPQLLVDKKISKIPVLMNDDLDEGTIFTYGSITSAAQVLPYEQNFIPFYNAQELAQLAALYNVSSYPNGPYQAAGDYFGDLLFQCPEILLAKVYQAFGQDTYRSYFTHVPLKPLFGEEPQVGVYHSSELPFVWQNKAFLDQTELPLSNLILDSILNFVDGKKPNEKWETYGQGKRFNFVNQAMEDDHERDAKCGFFESVVIRYLSGK</sequence>
<dbReference type="InterPro" id="IPR002018">
    <property type="entry name" value="CarbesteraseB"/>
</dbReference>
<evidence type="ECO:0000259" key="4">
    <source>
        <dbReference type="Pfam" id="PF00135"/>
    </source>
</evidence>
<comment type="similarity">
    <text evidence="1">Belongs to the type-B carboxylesterase/lipase family.</text>
</comment>
<feature type="chain" id="PRO_5042009109" description="Carboxylesterase type B domain-containing protein" evidence="3">
    <location>
        <begin position="21"/>
        <end position="572"/>
    </location>
</feature>
<feature type="domain" description="Carboxylesterase type B" evidence="4">
    <location>
        <begin position="94"/>
        <end position="540"/>
    </location>
</feature>